<feature type="region of interest" description="Disordered" evidence="1">
    <location>
        <begin position="1"/>
        <end position="55"/>
    </location>
</feature>
<dbReference type="EMBL" id="QGSY01000155">
    <property type="protein sequence ID" value="RQX10500.1"/>
    <property type="molecule type" value="Genomic_DNA"/>
</dbReference>
<keyword evidence="3" id="KW-1185">Reference proteome</keyword>
<name>A0A3N9XC50_9ACTN</name>
<accession>A0A3N9XC50</accession>
<evidence type="ECO:0000313" key="3">
    <source>
        <dbReference type="Proteomes" id="UP000266889"/>
    </source>
</evidence>
<feature type="region of interest" description="Disordered" evidence="1">
    <location>
        <begin position="77"/>
        <end position="100"/>
    </location>
</feature>
<proteinExistence type="predicted"/>
<evidence type="ECO:0000256" key="1">
    <source>
        <dbReference type="SAM" id="MobiDB-lite"/>
    </source>
</evidence>
<reference evidence="2 3" key="1">
    <citation type="submission" date="2018-05" db="EMBL/GenBank/DDBJ databases">
        <title>Micromonospora from Atacama Desert.</title>
        <authorList>
            <person name="Carro L."/>
            <person name="Goodfellow M."/>
            <person name="Klenk H.-P."/>
        </authorList>
    </citation>
    <scope>NUCLEOTIDE SEQUENCE [LARGE SCALE GENOMIC DNA]</scope>
    <source>
        <strain evidence="2 3">LB32</strain>
    </source>
</reference>
<protein>
    <submittedName>
        <fullName evidence="2">Uncharacterized protein</fullName>
    </submittedName>
</protein>
<comment type="caution">
    <text evidence="2">The sequence shown here is derived from an EMBL/GenBank/DDBJ whole genome shotgun (WGS) entry which is preliminary data.</text>
</comment>
<gene>
    <name evidence="2" type="ORF">DLJ58_11210</name>
</gene>
<organism evidence="2 3">
    <name type="scientific">Micromonospora arida</name>
    <dbReference type="NCBI Taxonomy" id="2203715"/>
    <lineage>
        <taxon>Bacteria</taxon>
        <taxon>Bacillati</taxon>
        <taxon>Actinomycetota</taxon>
        <taxon>Actinomycetes</taxon>
        <taxon>Micromonosporales</taxon>
        <taxon>Micromonosporaceae</taxon>
        <taxon>Micromonospora</taxon>
    </lineage>
</organism>
<evidence type="ECO:0000313" key="2">
    <source>
        <dbReference type="EMBL" id="RQX10500.1"/>
    </source>
</evidence>
<feature type="compositionally biased region" description="Low complexity" evidence="1">
    <location>
        <begin position="80"/>
        <end position="100"/>
    </location>
</feature>
<feature type="compositionally biased region" description="Polar residues" evidence="1">
    <location>
        <begin position="8"/>
        <end position="22"/>
    </location>
</feature>
<dbReference type="AlphaFoldDB" id="A0A3N9XC50"/>
<sequence length="100" mass="10388">MLTRSPALRSTQNSFPSGSARTAQPVPSARRRSATMVAPRPSTRSTSSSRVRSIGSRQTWSRFLVTLSSGTAWKNMFGVAPSGGSRAASGSPGTSSGSRA</sequence>
<dbReference type="Proteomes" id="UP000266889">
    <property type="component" value="Unassembled WGS sequence"/>
</dbReference>
<feature type="compositionally biased region" description="Low complexity" evidence="1">
    <location>
        <begin position="39"/>
        <end position="55"/>
    </location>
</feature>